<feature type="compositionally biased region" description="Polar residues" evidence="1">
    <location>
        <begin position="1"/>
        <end position="11"/>
    </location>
</feature>
<protein>
    <submittedName>
        <fullName evidence="2">Uncharacterized protein</fullName>
    </submittedName>
</protein>
<evidence type="ECO:0000256" key="1">
    <source>
        <dbReference type="SAM" id="MobiDB-lite"/>
    </source>
</evidence>
<dbReference type="RefSeq" id="XP_047755431.1">
    <property type="nucleotide sequence ID" value="XM_047900893.1"/>
</dbReference>
<dbReference type="AlphaFoldDB" id="A0A9Q8L548"/>
<dbReference type="GeneID" id="71981623"/>
<sequence>MWDSVSPSQDDANYRHCRRHRLPSSISGSQPTPMGRPRMGADELVFGRVSRSDGSQYWRASHRETVRSDSMVRLIDSVEVVEDGNGNSSSPMRKFSELFGLGGKKGSMDDDGMMEKEEVKKRKASRKLSEVVFGDAAGGGEKSGWRRRLSSLTSWKGKLPARKDSAWPAMVDNDGKDAELNPIVPQNTAAGPRVKCHPYPSQIDQYENWRPSQEAEIVSAHWTPSHSAAHSQTNLLQQKSEAFAQREDTQELMECLPHLERHRKVSQWPELQRASSNLVLAHKAITPPHIDSSSLAPPGLNENARRSVERVHQAYEEGRFNEDKIDRMFDDDRQDSPDAEMTARDDYLRVVAAKRTGLAEASAHAFQSQEQHIDSERAFCSNCCPQKKYPARYRRRPQTGEGKQSKPSVGSEMAQLAGVIGTSMQQAHTFM</sequence>
<dbReference type="KEGG" id="ffu:CLAFUR5_01745"/>
<organism evidence="2 3">
    <name type="scientific">Passalora fulva</name>
    <name type="common">Tomato leaf mold</name>
    <name type="synonym">Cladosporium fulvum</name>
    <dbReference type="NCBI Taxonomy" id="5499"/>
    <lineage>
        <taxon>Eukaryota</taxon>
        <taxon>Fungi</taxon>
        <taxon>Dikarya</taxon>
        <taxon>Ascomycota</taxon>
        <taxon>Pezizomycotina</taxon>
        <taxon>Dothideomycetes</taxon>
        <taxon>Dothideomycetidae</taxon>
        <taxon>Mycosphaerellales</taxon>
        <taxon>Mycosphaerellaceae</taxon>
        <taxon>Fulvia</taxon>
    </lineage>
</organism>
<evidence type="ECO:0000313" key="2">
    <source>
        <dbReference type="EMBL" id="UJO11065.1"/>
    </source>
</evidence>
<proteinExistence type="predicted"/>
<evidence type="ECO:0000313" key="3">
    <source>
        <dbReference type="Proteomes" id="UP000756132"/>
    </source>
</evidence>
<accession>A0A9Q8L548</accession>
<dbReference type="OrthoDB" id="10529508at2759"/>
<reference evidence="2" key="2">
    <citation type="journal article" date="2022" name="Microb. Genom.">
        <title>A chromosome-scale genome assembly of the tomato pathogen Cladosporium fulvum reveals a compartmentalized genome architecture and the presence of a dispensable chromosome.</title>
        <authorList>
            <person name="Zaccaron A.Z."/>
            <person name="Chen L.H."/>
            <person name="Samaras A."/>
            <person name="Stergiopoulos I."/>
        </authorList>
    </citation>
    <scope>NUCLEOTIDE SEQUENCE</scope>
    <source>
        <strain evidence="2">Race5_Kim</strain>
    </source>
</reference>
<dbReference type="EMBL" id="CP090163">
    <property type="protein sequence ID" value="UJO11065.1"/>
    <property type="molecule type" value="Genomic_DNA"/>
</dbReference>
<feature type="region of interest" description="Disordered" evidence="1">
    <location>
        <begin position="1"/>
        <end position="38"/>
    </location>
</feature>
<dbReference type="Proteomes" id="UP000756132">
    <property type="component" value="Chromosome 1"/>
</dbReference>
<reference evidence="2" key="1">
    <citation type="submission" date="2021-12" db="EMBL/GenBank/DDBJ databases">
        <authorList>
            <person name="Zaccaron A."/>
            <person name="Stergiopoulos I."/>
        </authorList>
    </citation>
    <scope>NUCLEOTIDE SEQUENCE</scope>
    <source>
        <strain evidence="2">Race5_Kim</strain>
    </source>
</reference>
<gene>
    <name evidence="2" type="ORF">CLAFUR5_01745</name>
</gene>
<keyword evidence="3" id="KW-1185">Reference proteome</keyword>
<feature type="region of interest" description="Disordered" evidence="1">
    <location>
        <begin position="391"/>
        <end position="411"/>
    </location>
</feature>
<name>A0A9Q8L548_PASFU</name>